<sequence>MAKATNVPYNNTIDLSKTLIRCPFAKCNTRLIKPKSNETFNVSVNGLDFLQAVKPSNISTKESSSDHVSSLEDEQSEPSNNPGSFIKVSDVWDFDNIGVSKEFPDDITISNGVNVERLIICSDCERGPLGFACFESSETGAAVKDVKDLQYYLCLSSVMVECTD</sequence>
<feature type="region of interest" description="Disordered" evidence="4">
    <location>
        <begin position="58"/>
        <end position="83"/>
    </location>
</feature>
<keyword evidence="3" id="KW-0653">Protein transport</keyword>
<feature type="compositionally biased region" description="Polar residues" evidence="4">
    <location>
        <begin position="58"/>
        <end position="68"/>
    </location>
</feature>
<organism evidence="5 6">
    <name type="scientific">Wickerhamomyces pijperi</name>
    <name type="common">Yeast</name>
    <name type="synonym">Pichia pijperi</name>
    <dbReference type="NCBI Taxonomy" id="599730"/>
    <lineage>
        <taxon>Eukaryota</taxon>
        <taxon>Fungi</taxon>
        <taxon>Dikarya</taxon>
        <taxon>Ascomycota</taxon>
        <taxon>Saccharomycotina</taxon>
        <taxon>Saccharomycetes</taxon>
        <taxon>Phaffomycetales</taxon>
        <taxon>Wickerhamomycetaceae</taxon>
        <taxon>Wickerhamomyces</taxon>
    </lineage>
</organism>
<accession>A0A9P8QBN0</accession>
<dbReference type="PANTHER" id="PTHR13276:SF0">
    <property type="entry name" value="GUANINE NUCLEOTIDE EXCHANGE FACTOR MSS4"/>
    <property type="match status" value="1"/>
</dbReference>
<dbReference type="SUPFAM" id="SSF51316">
    <property type="entry name" value="Mss4-like"/>
    <property type="match status" value="1"/>
</dbReference>
<evidence type="ECO:0000313" key="6">
    <source>
        <dbReference type="Proteomes" id="UP000774326"/>
    </source>
</evidence>
<reference evidence="5" key="1">
    <citation type="journal article" date="2021" name="Open Biol.">
        <title>Shared evolutionary footprints suggest mitochondrial oxidative damage underlies multiple complex I losses in fungi.</title>
        <authorList>
            <person name="Schikora-Tamarit M.A."/>
            <person name="Marcet-Houben M."/>
            <person name="Nosek J."/>
            <person name="Gabaldon T."/>
        </authorList>
    </citation>
    <scope>NUCLEOTIDE SEQUENCE</scope>
    <source>
        <strain evidence="5">CBS2887</strain>
    </source>
</reference>
<keyword evidence="6" id="KW-1185">Reference proteome</keyword>
<keyword evidence="1" id="KW-0813">Transport</keyword>
<dbReference type="GO" id="GO:0016020">
    <property type="term" value="C:membrane"/>
    <property type="evidence" value="ECO:0007669"/>
    <property type="project" value="TreeGrafter"/>
</dbReference>
<dbReference type="PROSITE" id="PS51796">
    <property type="entry name" value="MSS4"/>
    <property type="match status" value="1"/>
</dbReference>
<reference evidence="5" key="2">
    <citation type="submission" date="2021-01" db="EMBL/GenBank/DDBJ databases">
        <authorList>
            <person name="Schikora-Tamarit M.A."/>
        </authorList>
    </citation>
    <scope>NUCLEOTIDE SEQUENCE</scope>
    <source>
        <strain evidence="5">CBS2887</strain>
    </source>
</reference>
<dbReference type="PANTHER" id="PTHR13276">
    <property type="entry name" value="GUANINE NUCLEOTIDE EXCHANGE FACTOR MSS4"/>
    <property type="match status" value="1"/>
</dbReference>
<dbReference type="AlphaFoldDB" id="A0A9P8QBN0"/>
<evidence type="ECO:0000256" key="4">
    <source>
        <dbReference type="SAM" id="MobiDB-lite"/>
    </source>
</evidence>
<keyword evidence="2" id="KW-0344">Guanine-nucleotide releasing factor</keyword>
<dbReference type="GO" id="GO:0005085">
    <property type="term" value="F:guanyl-nucleotide exchange factor activity"/>
    <property type="evidence" value="ECO:0007669"/>
    <property type="project" value="UniProtKB-KW"/>
</dbReference>
<dbReference type="GO" id="GO:0015031">
    <property type="term" value="P:protein transport"/>
    <property type="evidence" value="ECO:0007669"/>
    <property type="project" value="UniProtKB-KW"/>
</dbReference>
<dbReference type="InterPro" id="IPR007515">
    <property type="entry name" value="Mss4"/>
</dbReference>
<protein>
    <recommendedName>
        <fullName evidence="7">Mss4-like protein</fullName>
    </recommendedName>
</protein>
<name>A0A9P8QBN0_WICPI</name>
<dbReference type="GO" id="GO:0006892">
    <property type="term" value="P:post-Golgi vesicle-mediated transport"/>
    <property type="evidence" value="ECO:0007669"/>
    <property type="project" value="TreeGrafter"/>
</dbReference>
<dbReference type="InterPro" id="IPR011057">
    <property type="entry name" value="Mss4-like_sf"/>
</dbReference>
<dbReference type="OrthoDB" id="30840at2759"/>
<dbReference type="Gene3D" id="2.170.150.10">
    <property type="entry name" value="Metal Binding Protein, Guanine Nucleotide Exchange Factor, Chain A"/>
    <property type="match status" value="1"/>
</dbReference>
<proteinExistence type="predicted"/>
<evidence type="ECO:0008006" key="7">
    <source>
        <dbReference type="Google" id="ProtNLM"/>
    </source>
</evidence>
<evidence type="ECO:0000256" key="3">
    <source>
        <dbReference type="ARBA" id="ARBA00022927"/>
    </source>
</evidence>
<evidence type="ECO:0000313" key="5">
    <source>
        <dbReference type="EMBL" id="KAH3687607.1"/>
    </source>
</evidence>
<dbReference type="EMBL" id="JAEUBG010000721">
    <property type="protein sequence ID" value="KAH3687607.1"/>
    <property type="molecule type" value="Genomic_DNA"/>
</dbReference>
<dbReference type="Pfam" id="PF04421">
    <property type="entry name" value="Mss4"/>
    <property type="match status" value="1"/>
</dbReference>
<dbReference type="InterPro" id="IPR011323">
    <property type="entry name" value="Mss4/transl-control_tumour"/>
</dbReference>
<evidence type="ECO:0000256" key="1">
    <source>
        <dbReference type="ARBA" id="ARBA00022448"/>
    </source>
</evidence>
<dbReference type="GO" id="GO:0005829">
    <property type="term" value="C:cytosol"/>
    <property type="evidence" value="ECO:0007669"/>
    <property type="project" value="TreeGrafter"/>
</dbReference>
<gene>
    <name evidence="5" type="ORF">WICPIJ_001417</name>
</gene>
<dbReference type="GO" id="GO:0007264">
    <property type="term" value="P:small GTPase-mediated signal transduction"/>
    <property type="evidence" value="ECO:0007669"/>
    <property type="project" value="InterPro"/>
</dbReference>
<comment type="caution">
    <text evidence="5">The sequence shown here is derived from an EMBL/GenBank/DDBJ whole genome shotgun (WGS) entry which is preliminary data.</text>
</comment>
<dbReference type="Proteomes" id="UP000774326">
    <property type="component" value="Unassembled WGS sequence"/>
</dbReference>
<dbReference type="GO" id="GO:0008270">
    <property type="term" value="F:zinc ion binding"/>
    <property type="evidence" value="ECO:0007669"/>
    <property type="project" value="TreeGrafter"/>
</dbReference>
<evidence type="ECO:0000256" key="2">
    <source>
        <dbReference type="ARBA" id="ARBA00022658"/>
    </source>
</evidence>